<dbReference type="Pfam" id="PF08238">
    <property type="entry name" value="Sel1"/>
    <property type="match status" value="4"/>
</dbReference>
<dbReference type="Pfam" id="PF00834">
    <property type="entry name" value="Ribul_P_3_epim"/>
    <property type="match status" value="1"/>
</dbReference>
<evidence type="ECO:0008006" key="7">
    <source>
        <dbReference type="Google" id="ProtNLM"/>
    </source>
</evidence>
<dbReference type="PANTHER" id="PTHR15704">
    <property type="entry name" value="SUPERKILLER 3 PROTEIN-RELATED"/>
    <property type="match status" value="1"/>
</dbReference>
<dbReference type="Gene3D" id="1.25.40.10">
    <property type="entry name" value="Tetratricopeptide repeat domain"/>
    <property type="match status" value="5"/>
</dbReference>
<evidence type="ECO:0000256" key="4">
    <source>
        <dbReference type="PROSITE-ProRule" id="PRU00339"/>
    </source>
</evidence>
<gene>
    <name evidence="5" type="ORF">SSX86_003549</name>
</gene>
<keyword evidence="2 4" id="KW-0802">TPR repeat</keyword>
<keyword evidence="6" id="KW-1185">Reference proteome</keyword>
<dbReference type="Proteomes" id="UP001408789">
    <property type="component" value="Unassembled WGS sequence"/>
</dbReference>
<dbReference type="Pfam" id="PF13174">
    <property type="entry name" value="TPR_6"/>
    <property type="match status" value="2"/>
</dbReference>
<dbReference type="Gene3D" id="3.20.20.70">
    <property type="entry name" value="Aldolase class I"/>
    <property type="match status" value="1"/>
</dbReference>
<dbReference type="Pfam" id="PF13181">
    <property type="entry name" value="TPR_8"/>
    <property type="match status" value="3"/>
</dbReference>
<keyword evidence="1" id="KW-0677">Repeat</keyword>
<dbReference type="InterPro" id="IPR039226">
    <property type="entry name" value="Ski3/TTC37"/>
</dbReference>
<dbReference type="GO" id="GO:0055087">
    <property type="term" value="C:Ski complex"/>
    <property type="evidence" value="ECO:0007669"/>
    <property type="project" value="InterPro"/>
</dbReference>
<dbReference type="InterPro" id="IPR019734">
    <property type="entry name" value="TPR_rpt"/>
</dbReference>
<feature type="repeat" description="TPR" evidence="4">
    <location>
        <begin position="443"/>
        <end position="476"/>
    </location>
</feature>
<evidence type="ECO:0000313" key="6">
    <source>
        <dbReference type="Proteomes" id="UP001408789"/>
    </source>
</evidence>
<dbReference type="PROSITE" id="PS50005">
    <property type="entry name" value="TPR"/>
    <property type="match status" value="4"/>
</dbReference>
<sequence length="1450" mass="162665">MEKKAEMLYRSSCDTVELAGCDWIHVDVMVDRFDPNITIKPLIVDALCSMTCLTMDVHLGDEKDSQDDSVFKQLSEVVAANPDDPSAHFNLGLFLWDRIGEESKQKAAEHFVIAAKLNPQDANAFRYLGHYYSKVSIDTQRALKCYQRALALSPQDSESGESMCDLLDKEGKESLEVAVCREASGKSPRAFWAFRRLGFLQVHQKKWSEAVQSLQQAIRGYPTSADLWEALGLAYQRLGMFTAAIKSYGRAIELEESRVFSLVESGYVFLMLGSHRKGDGKDSQDDSVFKQLSEVVAANPDDPSAHFNLGLFLWDRIGEESKQKAAEHFVIAAKLNPQDANAFRYLGHYYSKVSIDTQRALKCYHRALALSPQDSESGESMCDLLDKEGKESLEVAVCREASGKSPRAFWAFRRLGFLQVHQKKWSEAVQSLQQAIRGYPTSADLWEALGLAYQRLGMFTAAIKSYGRAIELEESRVFSLIESGYVFLMLGSHRKGVELFQQALQISPESLAAHYGLGCAFLELSKECICSGAFRWGASILEEASKVAKAGTFLGKNVSCMWKLHGDIQLTYAKCFPWMDENPAIETDKKALSASINSWKNTCFSAALSAKHSYQQSLHLAPWQANIYTDIAITIDVINSFKEAEKCDLIQREIPEKMIIGGLLLESCNHEFWVALGCLSHHVELKQHAFIRSLQLDVSLAVAWAYLGKLYRKQGEKNLAQQAFDRARSIDPSLAFPWAGMSADMSIRALKPDEAYDCCLRAVQILPLPEFQMGLAKLALLSGQLSSSEVFGPIRQALHHAPQYPEAHNLLGLVCEARGDFLSAITSFRLARCAVTIFSGDTEKLLDISINLARTFCKADKAYEAVQECEELKKKGVLDGEGLHIYALSSWKLGKNDQALSVVRVLAARVKSLEPNLASTSISFICRLLYFISGRESVITSILKMPKNLFGSSKVSFVVSAIHILDQSNQLEAVVSSSRSSLLSHDEITGMHFLLTLSKLVKNSSEDCLGIQNGIYHLKKILHKYPNSNMLRNLLAYLLISSNEQKDTHLSTRCVTVICTTAESPKEEGLKCAPEILGASVVSCYETGSLNHKYSFPTCKDRSPHQHGSLKLLQKWYHQEPWNKNARYLLILNYMQKAREERYPQHICTGLERLTGLALSDESHHYKKFQLLVCASEISLQSGNLTGCINHAKKASKISVADGYIFFAHLLLCRAYAAEDNRPRLIEEYTRCLNLKTDFHIGLIGLKYIECLYGLEEANGNIIELKFEECSKDIKYSWNVWMAILKLVQGLVAVWNRDFVGAEELFAQACSLNGYESCLFLCHGAICMELARQQSSSDYLLLATGSLKKARDTCRAPLPILQLLLAQAEASLGYKGQWERYLQLEWSTWPPEMRPSEIFLQMHLLLGPLDDGMHSASRTKNYQKNPLRWILQAIHLNPSCSRYWKALHNL</sequence>
<dbReference type="InterPro" id="IPR006597">
    <property type="entry name" value="Sel1-like"/>
</dbReference>
<keyword evidence="3" id="KW-0413">Isomerase</keyword>
<feature type="repeat" description="TPR" evidence="4">
    <location>
        <begin position="477"/>
        <end position="510"/>
    </location>
</feature>
<dbReference type="PANTHER" id="PTHR15704:SF7">
    <property type="entry name" value="SUPERKILLER COMPLEX PROTEIN 3"/>
    <property type="match status" value="1"/>
</dbReference>
<dbReference type="InterPro" id="IPR000056">
    <property type="entry name" value="Ribul_P_3_epim-like"/>
</dbReference>
<dbReference type="EMBL" id="JBCNJP010000007">
    <property type="protein sequence ID" value="KAK9075228.1"/>
    <property type="molecule type" value="Genomic_DNA"/>
</dbReference>
<dbReference type="SUPFAM" id="SSF48452">
    <property type="entry name" value="TPR-like"/>
    <property type="match status" value="5"/>
</dbReference>
<evidence type="ECO:0000256" key="2">
    <source>
        <dbReference type="ARBA" id="ARBA00022803"/>
    </source>
</evidence>
<name>A0AAP0DLI4_9ASTR</name>
<organism evidence="5 6">
    <name type="scientific">Deinandra increscens subsp. villosa</name>
    <dbReference type="NCBI Taxonomy" id="3103831"/>
    <lineage>
        <taxon>Eukaryota</taxon>
        <taxon>Viridiplantae</taxon>
        <taxon>Streptophyta</taxon>
        <taxon>Embryophyta</taxon>
        <taxon>Tracheophyta</taxon>
        <taxon>Spermatophyta</taxon>
        <taxon>Magnoliopsida</taxon>
        <taxon>eudicotyledons</taxon>
        <taxon>Gunneridae</taxon>
        <taxon>Pentapetalae</taxon>
        <taxon>asterids</taxon>
        <taxon>campanulids</taxon>
        <taxon>Asterales</taxon>
        <taxon>Asteraceae</taxon>
        <taxon>Asteroideae</taxon>
        <taxon>Heliantheae alliance</taxon>
        <taxon>Madieae</taxon>
        <taxon>Madiinae</taxon>
        <taxon>Deinandra</taxon>
    </lineage>
</organism>
<reference evidence="5 6" key="1">
    <citation type="submission" date="2024-04" db="EMBL/GenBank/DDBJ databases">
        <title>The reference genome of an endangered Asteraceae, Deinandra increscens subsp. villosa, native to the Central Coast of California.</title>
        <authorList>
            <person name="Guilliams M."/>
            <person name="Hasenstab-Lehman K."/>
            <person name="Meyer R."/>
            <person name="Mcevoy S."/>
        </authorList>
    </citation>
    <scope>NUCLEOTIDE SEQUENCE [LARGE SCALE GENOMIC DNA]</scope>
    <source>
        <tissue evidence="5">Leaf</tissue>
    </source>
</reference>
<evidence type="ECO:0000256" key="1">
    <source>
        <dbReference type="ARBA" id="ARBA00022737"/>
    </source>
</evidence>
<feature type="repeat" description="TPR" evidence="4">
    <location>
        <begin position="701"/>
        <end position="734"/>
    </location>
</feature>
<evidence type="ECO:0000256" key="3">
    <source>
        <dbReference type="ARBA" id="ARBA00023235"/>
    </source>
</evidence>
<proteinExistence type="predicted"/>
<accession>A0AAP0DLI4</accession>
<dbReference type="GO" id="GO:0005975">
    <property type="term" value="P:carbohydrate metabolic process"/>
    <property type="evidence" value="ECO:0007669"/>
    <property type="project" value="InterPro"/>
</dbReference>
<feature type="repeat" description="TPR" evidence="4">
    <location>
        <begin position="225"/>
        <end position="258"/>
    </location>
</feature>
<evidence type="ECO:0000313" key="5">
    <source>
        <dbReference type="EMBL" id="KAK9075228.1"/>
    </source>
</evidence>
<dbReference type="InterPro" id="IPR013785">
    <property type="entry name" value="Aldolase_TIM"/>
</dbReference>
<dbReference type="InterPro" id="IPR011990">
    <property type="entry name" value="TPR-like_helical_dom_sf"/>
</dbReference>
<protein>
    <recommendedName>
        <fullName evidence="7">Tetratricopeptide repeat protein 37</fullName>
    </recommendedName>
</protein>
<comment type="caution">
    <text evidence="5">The sequence shown here is derived from an EMBL/GenBank/DDBJ whole genome shotgun (WGS) entry which is preliminary data.</text>
</comment>
<dbReference type="SMART" id="SM00028">
    <property type="entry name" value="TPR"/>
    <property type="match status" value="11"/>
</dbReference>
<dbReference type="GO" id="GO:0006401">
    <property type="term" value="P:RNA catabolic process"/>
    <property type="evidence" value="ECO:0007669"/>
    <property type="project" value="InterPro"/>
</dbReference>
<dbReference type="GO" id="GO:0016857">
    <property type="term" value="F:racemase and epimerase activity, acting on carbohydrates and derivatives"/>
    <property type="evidence" value="ECO:0007669"/>
    <property type="project" value="InterPro"/>
</dbReference>